<name>A0ACC1M7X1_9FUNG</name>
<organism evidence="1 2">
    <name type="scientific">Coemansia aciculifera</name>
    <dbReference type="NCBI Taxonomy" id="417176"/>
    <lineage>
        <taxon>Eukaryota</taxon>
        <taxon>Fungi</taxon>
        <taxon>Fungi incertae sedis</taxon>
        <taxon>Zoopagomycota</taxon>
        <taxon>Kickxellomycotina</taxon>
        <taxon>Kickxellomycetes</taxon>
        <taxon>Kickxellales</taxon>
        <taxon>Kickxellaceae</taxon>
        <taxon>Coemansia</taxon>
    </lineage>
</organism>
<keyword evidence="1" id="KW-0645">Protease</keyword>
<accession>A0ACC1M7X1</accession>
<dbReference type="EC" id="3.4.24.56" evidence="1"/>
<gene>
    <name evidence="1" type="primary">STE23_3</name>
    <name evidence="1" type="ORF">IWW38_000764</name>
</gene>
<protein>
    <submittedName>
        <fullName evidence="1">Metalloprotease</fullName>
        <ecNumber evidence="1">3.4.24.56</ecNumber>
    </submittedName>
</protein>
<keyword evidence="1" id="KW-0378">Hydrolase</keyword>
<evidence type="ECO:0000313" key="1">
    <source>
        <dbReference type="EMBL" id="KAJ2899966.1"/>
    </source>
</evidence>
<keyword evidence="1" id="KW-0482">Metalloprotease</keyword>
<sequence>MFYFNIVNDSFEEALDRFSSFFTCSLFKKECVGRELCAVDSEFKGFLNDDSWRSNEISRKLSNPNHPASKFFIGNTETLKQSAKDHGLDLHEELLKFYNKYYSSDIMKVVVCGNHSLDQLVEWAASKFSGIKSNGNNVQRDFSHPVTAEFLGKAVYYETVDDMHEISIEFPVPTVEALYRSNPFKYISRLINHQGQGSLLAYLKKQGWATDLGAWSDSSQNKGFNDFTISIDATPAGLENYASILRAVFAYLQMLVTSGPQEWVQQEISHMNMIQFDNRAKTSALSSVLDIVHNAHNEYLTPKNFLSKGIAYENFNYDDIAHCLGYITSSNFRVFLGTSKHATVDCSEVEPYFGGKYHVASIADDLLSELASDSIRNDDFSLPEKNSFIPTDFAIKNPNMLGPDAVLRPTLLKLNDNMELWFKQDDRFETTKGCISLSFGLPEVNSSPLNSIMSKFYCSMLSGDLIEDLYNAACAGLGFGVSASFGNIDIGVTGYASKLPDLLVTVLEKAKGFKVDEARFSIYMEKFKLAYGNVANSTPSEFCHTYNKYINMANTWHYKLMEAELAKVTPAKLQEHVNSLFDTTYLKMLMVGNFDEEEALQTAERVKSIIEPVLNKECAQRASRAYNFEPGYLVHQMKVLSDDHLNSAVLCDIYCGLMSNKREVILLDILDNFISDSFFAQLRTKHQLGYGVSLSSSGYLGGRSVLTLQVEGESNPMYVTMHINKFINDMQKKVEDMTDEQFASRVQTLVKMYQERVKNIFSESVIYETHVWSETYNFSAKDTMLALLKDVKKGELLEFWNKYINPSTAPAYTRIDIQVWSTKIWKPTADDLKQYSAKTLGVFGCLYSEGNTALDIGKVDEFVKSEIAAHNGQTNDTDDIVNPLVEALKNASLSESGASYTVGESEERAIHTATALELAIKDHATFGDYSHVSQTNFATIGMSNMPDGMWLLEDYKRFQATQKINGLVVPAEILAPKYND</sequence>
<proteinExistence type="predicted"/>
<evidence type="ECO:0000313" key="2">
    <source>
        <dbReference type="Proteomes" id="UP001139981"/>
    </source>
</evidence>
<keyword evidence="2" id="KW-1185">Reference proteome</keyword>
<reference evidence="1" key="1">
    <citation type="submission" date="2022-07" db="EMBL/GenBank/DDBJ databases">
        <title>Phylogenomic reconstructions and comparative analyses of Kickxellomycotina fungi.</title>
        <authorList>
            <person name="Reynolds N.K."/>
            <person name="Stajich J.E."/>
            <person name="Barry K."/>
            <person name="Grigoriev I.V."/>
            <person name="Crous P."/>
            <person name="Smith M.E."/>
        </authorList>
    </citation>
    <scope>NUCLEOTIDE SEQUENCE</scope>
    <source>
        <strain evidence="1">CBS 190363</strain>
    </source>
</reference>
<dbReference type="EMBL" id="JANBVB010000014">
    <property type="protein sequence ID" value="KAJ2899966.1"/>
    <property type="molecule type" value="Genomic_DNA"/>
</dbReference>
<comment type="caution">
    <text evidence="1">The sequence shown here is derived from an EMBL/GenBank/DDBJ whole genome shotgun (WGS) entry which is preliminary data.</text>
</comment>
<dbReference type="Proteomes" id="UP001139981">
    <property type="component" value="Unassembled WGS sequence"/>
</dbReference>